<dbReference type="Gene3D" id="1.10.287.1260">
    <property type="match status" value="1"/>
</dbReference>
<dbReference type="SUPFAM" id="SSF50182">
    <property type="entry name" value="Sm-like ribonucleoproteins"/>
    <property type="match status" value="1"/>
</dbReference>
<accession>A0A9X2XTR8</accession>
<evidence type="ECO:0000313" key="11">
    <source>
        <dbReference type="Proteomes" id="UP001155483"/>
    </source>
</evidence>
<name>A0A9X2XTR8_9BACT</name>
<evidence type="ECO:0000256" key="4">
    <source>
        <dbReference type="ARBA" id="ARBA00022692"/>
    </source>
</evidence>
<keyword evidence="11" id="KW-1185">Reference proteome</keyword>
<dbReference type="InterPro" id="IPR011066">
    <property type="entry name" value="MscS_channel_C_sf"/>
</dbReference>
<dbReference type="PROSITE" id="PS01246">
    <property type="entry name" value="UPF0003"/>
    <property type="match status" value="1"/>
</dbReference>
<dbReference type="Gene3D" id="2.30.30.60">
    <property type="match status" value="1"/>
</dbReference>
<feature type="transmembrane region" description="Helical" evidence="7">
    <location>
        <begin position="322"/>
        <end position="340"/>
    </location>
</feature>
<dbReference type="InterPro" id="IPR023408">
    <property type="entry name" value="MscS_beta-dom_sf"/>
</dbReference>
<feature type="transmembrane region" description="Helical" evidence="7">
    <location>
        <begin position="643"/>
        <end position="663"/>
    </location>
</feature>
<dbReference type="EMBL" id="JAOTIF010000004">
    <property type="protein sequence ID" value="MCU7549079.1"/>
    <property type="molecule type" value="Genomic_DNA"/>
</dbReference>
<dbReference type="Gene3D" id="3.30.70.100">
    <property type="match status" value="1"/>
</dbReference>
<comment type="subcellular location">
    <subcellularLocation>
        <location evidence="1">Cell membrane</location>
        <topology evidence="1">Multi-pass membrane protein</topology>
    </subcellularLocation>
</comment>
<feature type="domain" description="Mechanosensitive ion channel MscS" evidence="8">
    <location>
        <begin position="685"/>
        <end position="752"/>
    </location>
</feature>
<keyword evidence="5 7" id="KW-1133">Transmembrane helix</keyword>
<evidence type="ECO:0000256" key="2">
    <source>
        <dbReference type="ARBA" id="ARBA00008017"/>
    </source>
</evidence>
<reference evidence="10" key="1">
    <citation type="submission" date="2022-09" db="EMBL/GenBank/DDBJ databases">
        <authorList>
            <person name="Yuan C."/>
            <person name="Ke Z."/>
        </authorList>
    </citation>
    <scope>NUCLEOTIDE SEQUENCE</scope>
    <source>
        <strain evidence="10">LB-8</strain>
    </source>
</reference>
<evidence type="ECO:0000256" key="5">
    <source>
        <dbReference type="ARBA" id="ARBA00022989"/>
    </source>
</evidence>
<evidence type="ECO:0000256" key="1">
    <source>
        <dbReference type="ARBA" id="ARBA00004651"/>
    </source>
</evidence>
<dbReference type="InterPro" id="IPR049278">
    <property type="entry name" value="MS_channel_C"/>
</dbReference>
<comment type="similarity">
    <text evidence="2">Belongs to the MscS (TC 1.A.23) family.</text>
</comment>
<feature type="transmembrane region" description="Helical" evidence="7">
    <location>
        <begin position="500"/>
        <end position="521"/>
    </location>
</feature>
<dbReference type="PANTHER" id="PTHR30347:SF1">
    <property type="entry name" value="MECHANOSENSITIVE CHANNEL MSCK"/>
    <property type="match status" value="1"/>
</dbReference>
<comment type="caution">
    <text evidence="10">The sequence shown here is derived from an EMBL/GenBank/DDBJ whole genome shotgun (WGS) entry which is preliminary data.</text>
</comment>
<protein>
    <submittedName>
        <fullName evidence="10">Mechanosensitive ion channel</fullName>
    </submittedName>
</protein>
<dbReference type="InterPro" id="IPR052702">
    <property type="entry name" value="MscS-like_channel"/>
</dbReference>
<dbReference type="InterPro" id="IPR006685">
    <property type="entry name" value="MscS_channel_2nd"/>
</dbReference>
<dbReference type="Pfam" id="PF00924">
    <property type="entry name" value="MS_channel_2nd"/>
    <property type="match status" value="1"/>
</dbReference>
<dbReference type="InterPro" id="IPR006686">
    <property type="entry name" value="MscS_channel_CS"/>
</dbReference>
<feature type="transmembrane region" description="Helical" evidence="7">
    <location>
        <begin position="554"/>
        <end position="572"/>
    </location>
</feature>
<dbReference type="Pfam" id="PF21082">
    <property type="entry name" value="MS_channel_3rd"/>
    <property type="match status" value="1"/>
</dbReference>
<evidence type="ECO:0000256" key="6">
    <source>
        <dbReference type="ARBA" id="ARBA00023136"/>
    </source>
</evidence>
<dbReference type="RefSeq" id="WP_279296521.1">
    <property type="nucleotide sequence ID" value="NZ_JAOTIF010000004.1"/>
</dbReference>
<evidence type="ECO:0000256" key="7">
    <source>
        <dbReference type="SAM" id="Phobius"/>
    </source>
</evidence>
<dbReference type="InterPro" id="IPR010920">
    <property type="entry name" value="LSM_dom_sf"/>
</dbReference>
<organism evidence="10 11">
    <name type="scientific">Paraflavisolibacter caeni</name>
    <dbReference type="NCBI Taxonomy" id="2982496"/>
    <lineage>
        <taxon>Bacteria</taxon>
        <taxon>Pseudomonadati</taxon>
        <taxon>Bacteroidota</taxon>
        <taxon>Chitinophagia</taxon>
        <taxon>Chitinophagales</taxon>
        <taxon>Chitinophagaceae</taxon>
        <taxon>Paraflavisolibacter</taxon>
    </lineage>
</organism>
<feature type="transmembrane region" description="Helical" evidence="7">
    <location>
        <begin position="416"/>
        <end position="435"/>
    </location>
</feature>
<feature type="transmembrane region" description="Helical" evidence="7">
    <location>
        <begin position="669"/>
        <end position="691"/>
    </location>
</feature>
<keyword evidence="6 7" id="KW-0472">Membrane</keyword>
<proteinExistence type="inferred from homology"/>
<evidence type="ECO:0000313" key="10">
    <source>
        <dbReference type="EMBL" id="MCU7549079.1"/>
    </source>
</evidence>
<dbReference type="SUPFAM" id="SSF82689">
    <property type="entry name" value="Mechanosensitive channel protein MscS (YggB), C-terminal domain"/>
    <property type="match status" value="1"/>
</dbReference>
<dbReference type="InterPro" id="IPR011014">
    <property type="entry name" value="MscS_channel_TM-2"/>
</dbReference>
<evidence type="ECO:0000256" key="3">
    <source>
        <dbReference type="ARBA" id="ARBA00022475"/>
    </source>
</evidence>
<feature type="transmembrane region" description="Helical" evidence="7">
    <location>
        <begin position="470"/>
        <end position="494"/>
    </location>
</feature>
<feature type="transmembrane region" description="Helical" evidence="7">
    <location>
        <begin position="441"/>
        <end position="463"/>
    </location>
</feature>
<dbReference type="AlphaFoldDB" id="A0A9X2XTR8"/>
<evidence type="ECO:0000259" key="9">
    <source>
        <dbReference type="Pfam" id="PF21082"/>
    </source>
</evidence>
<feature type="domain" description="Mechanosensitive ion channel MscS C-terminal" evidence="9">
    <location>
        <begin position="759"/>
        <end position="842"/>
    </location>
</feature>
<keyword evidence="4 7" id="KW-0812">Transmembrane</keyword>
<keyword evidence="3" id="KW-1003">Cell membrane</keyword>
<gene>
    <name evidence="10" type="ORF">OCK74_08130</name>
</gene>
<dbReference type="GO" id="GO:0005886">
    <property type="term" value="C:plasma membrane"/>
    <property type="evidence" value="ECO:0007669"/>
    <property type="project" value="UniProtKB-SubCell"/>
</dbReference>
<evidence type="ECO:0000259" key="8">
    <source>
        <dbReference type="Pfam" id="PF00924"/>
    </source>
</evidence>
<dbReference type="Proteomes" id="UP001155483">
    <property type="component" value="Unassembled WGS sequence"/>
</dbReference>
<feature type="transmembrane region" description="Helical" evidence="7">
    <location>
        <begin position="361"/>
        <end position="380"/>
    </location>
</feature>
<feature type="transmembrane region" description="Helical" evidence="7">
    <location>
        <begin position="386"/>
        <end position="404"/>
    </location>
</feature>
<reference evidence="10" key="2">
    <citation type="submission" date="2023-04" db="EMBL/GenBank/DDBJ databases">
        <title>Paracnuella aquatica gen. nov., sp. nov., a member of the family Chitinophagaceae isolated from a hot spring.</title>
        <authorList>
            <person name="Wang C."/>
        </authorList>
    </citation>
    <scope>NUCLEOTIDE SEQUENCE</scope>
    <source>
        <strain evidence="10">LB-8</strain>
    </source>
</reference>
<dbReference type="SUPFAM" id="SSF82861">
    <property type="entry name" value="Mechanosensitive channel protein MscS (YggB), transmembrane region"/>
    <property type="match status" value="1"/>
</dbReference>
<sequence length="848" mass="95929">MLPALIILSDIIETLNNYVTKVRLSLKLIKNLGLAICISLMHITSFAQHDTAQYKLDFDSVKNTLAFDTLKSNGDSATIKLIRSFKQFAVDEERKNNIEYFEDTIATKQDEIIEEVKRLTLEAKNYLKNGLDTNGLSTEIIKIENWYDVSAEGVFTNTGTIQTRLNLETSSKILKELLARALARKSSLDFYYKNLVGFRNKIDSLSRDSVLYKLSSDSTVLMRYVEKLIVVSQEIAPADSAFKKTLESVSELQPTLNRLVNKLNASIEQIDFFQRELSNKAFKREIVNIGGPVRFKRSLTEIINFSKIKGGLAFVFYLRNNYGKTILLLILILISVVFLVSIKRNLQVQNLLNDGIHRQYVLKYPALSALVIILNISQFIFIDPPFIFNVLIWVTSAISLTIILRKSIARHWMFAWQTMFFLFLFACADNLILQVSRTERWIMFALSIAGILSGSIIILMGYLMKRIDKIIIYSTGFVVIMQIASLVANIYGRYNLSKSFLSSGFINVIIAILFLWTIRLINEALSLSKEVYNNPEEKLFYIDFKRVGSKAPPILYVFLIIGWFVLFARNFYAYRYIIDPIKNFIYQKKTIGSFSFTIENLLEFFLILYIAGLTSRIVSFFASDTYIGQDGTIKRGGIGSKLLLIRIAIFCIGLLLAFAATGIPMDRATIILSALGVGIGFGLQTLINNLVSGLIISFEKPVNVGDIVEINGQLGTVKSIGFRSSIISTSDGSVVVIPNGDLLNRHLINWTHSNSARRVEIIVGVANGTDLEKVIQILKDLPVKDERILSNPEPNVIIKEMNNNIINLQLFFWVQDIRKWTAVKSDFILAMDSAFKENEIAIAFSQQN</sequence>
<dbReference type="PANTHER" id="PTHR30347">
    <property type="entry name" value="POTASSIUM CHANNEL RELATED"/>
    <property type="match status" value="1"/>
</dbReference>
<dbReference type="GO" id="GO:0008381">
    <property type="term" value="F:mechanosensitive monoatomic ion channel activity"/>
    <property type="evidence" value="ECO:0007669"/>
    <property type="project" value="UniProtKB-ARBA"/>
</dbReference>